<dbReference type="GO" id="GO:0004527">
    <property type="term" value="F:exonuclease activity"/>
    <property type="evidence" value="ECO:0007669"/>
    <property type="project" value="UniProtKB-KW"/>
</dbReference>
<proteinExistence type="predicted"/>
<dbReference type="OrthoDB" id="18579at2157"/>
<dbReference type="InterPro" id="IPR018665">
    <property type="entry name" value="DUF2122_RecB-nuclease-rel"/>
</dbReference>
<organism evidence="1 2">
    <name type="scientific">Acidianus manzaensis</name>
    <dbReference type="NCBI Taxonomy" id="282676"/>
    <lineage>
        <taxon>Archaea</taxon>
        <taxon>Thermoproteota</taxon>
        <taxon>Thermoprotei</taxon>
        <taxon>Sulfolobales</taxon>
        <taxon>Sulfolobaceae</taxon>
        <taxon>Acidianus</taxon>
    </lineage>
</organism>
<dbReference type="EMBL" id="CP020477">
    <property type="protein sequence ID" value="ARM75895.1"/>
    <property type="molecule type" value="Genomic_DNA"/>
</dbReference>
<reference evidence="1 2" key="1">
    <citation type="submission" date="2017-03" db="EMBL/GenBank/DDBJ databases">
        <title>Sulfur activation and transportation mechanism of thermophilic Archaea Acidianus manzaensis YN-25.</title>
        <authorList>
            <person name="Ma Y."/>
            <person name="Yang Y."/>
            <person name="Xia J."/>
        </authorList>
    </citation>
    <scope>NUCLEOTIDE SEQUENCE [LARGE SCALE GENOMIC DNA]</scope>
    <source>
        <strain evidence="1 2">YN-25</strain>
    </source>
</reference>
<keyword evidence="2" id="KW-1185">Reference proteome</keyword>
<dbReference type="Pfam" id="PF09895">
    <property type="entry name" value="DUF2122"/>
    <property type="match status" value="1"/>
</dbReference>
<dbReference type="RefSeq" id="WP_148691674.1">
    <property type="nucleotide sequence ID" value="NZ_CP020477.1"/>
</dbReference>
<evidence type="ECO:0000313" key="2">
    <source>
        <dbReference type="Proteomes" id="UP000193404"/>
    </source>
</evidence>
<dbReference type="AlphaFoldDB" id="A0A1W6K084"/>
<keyword evidence="1" id="KW-0540">Nuclease</keyword>
<protein>
    <submittedName>
        <fullName evidence="1">Exonuclease</fullName>
    </submittedName>
</protein>
<keyword evidence="1" id="KW-0269">Exonuclease</keyword>
<evidence type="ECO:0000313" key="1">
    <source>
        <dbReference type="EMBL" id="ARM75895.1"/>
    </source>
</evidence>
<dbReference type="STRING" id="282676.B6F84_07520"/>
<accession>A0A1W6K084</accession>
<name>A0A1W6K084_9CREN</name>
<keyword evidence="1" id="KW-0378">Hydrolase</keyword>
<gene>
    <name evidence="1" type="ORF">B6F84_07520</name>
</gene>
<dbReference type="KEGG" id="aman:B6F84_07520"/>
<dbReference type="Proteomes" id="UP000193404">
    <property type="component" value="Chromosome"/>
</dbReference>
<dbReference type="GeneID" id="41590757"/>
<sequence length="154" mass="17259">MMDIIIGLHNTTSSQRLIDFAKVIFNFDIKYFVITKVSGTAAQVGIPEVSRLAFKNNKSIIILPDLKDAIDLLKPTQTLLIGYNQGQEFKSDFIDKNVNGTYYIVFSGIESGFSKLEQSLGTTFKIPYLNSDIGANALASIFLYCYLQQKKEKI</sequence>